<organism evidence="4 5">
    <name type="scientific">Armillaria gallica</name>
    <name type="common">Bulbous honey fungus</name>
    <name type="synonym">Armillaria bulbosa</name>
    <dbReference type="NCBI Taxonomy" id="47427"/>
    <lineage>
        <taxon>Eukaryota</taxon>
        <taxon>Fungi</taxon>
        <taxon>Dikarya</taxon>
        <taxon>Basidiomycota</taxon>
        <taxon>Agaricomycotina</taxon>
        <taxon>Agaricomycetes</taxon>
        <taxon>Agaricomycetidae</taxon>
        <taxon>Agaricales</taxon>
        <taxon>Marasmiineae</taxon>
        <taxon>Physalacriaceae</taxon>
        <taxon>Armillaria</taxon>
    </lineage>
</organism>
<feature type="transmembrane region" description="Helical" evidence="2">
    <location>
        <begin position="237"/>
        <end position="258"/>
    </location>
</feature>
<sequence>MSSQPSLTRTSLGDTFGVLFVGAIIAAISYGIMNLQVLIYYKNYPNDWSFYRRAVALVWVLDTVDIVLGTHALYYYLINMYGYLHGALEANIIWSLKLQSLVNVWTIVFVQGVYAIRLWKLGRHFHKIVPWFAFLAVVASFGSGIFLSYDLYSMAKLVSASIVSPAIYTFYSVVITADLIIALMMCYYLHKSRAAMRLPSMADLLLGLIRLVVISGLATSACELFSLFVYAMWPKTFIFAALHSILSRLYINSLLAMFNHRPPHASSKSTTEDMRHSIPTVLQFAPNISEGHATETIQDSHSSDKSRISKGTADPPV</sequence>
<dbReference type="EMBL" id="KZ293700">
    <property type="protein sequence ID" value="PBK84131.1"/>
    <property type="molecule type" value="Genomic_DNA"/>
</dbReference>
<evidence type="ECO:0000313" key="4">
    <source>
        <dbReference type="EMBL" id="PBK84131.1"/>
    </source>
</evidence>
<proteinExistence type="predicted"/>
<feature type="transmembrane region" description="Helical" evidence="2">
    <location>
        <begin position="98"/>
        <end position="116"/>
    </location>
</feature>
<keyword evidence="2" id="KW-1133">Transmembrane helix</keyword>
<protein>
    <recommendedName>
        <fullName evidence="3">DUF6534 domain-containing protein</fullName>
    </recommendedName>
</protein>
<dbReference type="Proteomes" id="UP000217790">
    <property type="component" value="Unassembled WGS sequence"/>
</dbReference>
<evidence type="ECO:0000259" key="3">
    <source>
        <dbReference type="Pfam" id="PF20152"/>
    </source>
</evidence>
<dbReference type="OrthoDB" id="3270417at2759"/>
<reference evidence="5" key="1">
    <citation type="journal article" date="2017" name="Nat. Ecol. Evol.">
        <title>Genome expansion and lineage-specific genetic innovations in the forest pathogenic fungi Armillaria.</title>
        <authorList>
            <person name="Sipos G."/>
            <person name="Prasanna A.N."/>
            <person name="Walter M.C."/>
            <person name="O'Connor E."/>
            <person name="Balint B."/>
            <person name="Krizsan K."/>
            <person name="Kiss B."/>
            <person name="Hess J."/>
            <person name="Varga T."/>
            <person name="Slot J."/>
            <person name="Riley R."/>
            <person name="Boka B."/>
            <person name="Rigling D."/>
            <person name="Barry K."/>
            <person name="Lee J."/>
            <person name="Mihaltcheva S."/>
            <person name="LaButti K."/>
            <person name="Lipzen A."/>
            <person name="Waldron R."/>
            <person name="Moloney N.M."/>
            <person name="Sperisen C."/>
            <person name="Kredics L."/>
            <person name="Vagvoelgyi C."/>
            <person name="Patrignani A."/>
            <person name="Fitzpatrick D."/>
            <person name="Nagy I."/>
            <person name="Doyle S."/>
            <person name="Anderson J.B."/>
            <person name="Grigoriev I.V."/>
            <person name="Gueldener U."/>
            <person name="Muensterkoetter M."/>
            <person name="Nagy L.G."/>
        </authorList>
    </citation>
    <scope>NUCLEOTIDE SEQUENCE [LARGE SCALE GENOMIC DNA]</scope>
    <source>
        <strain evidence="5">Ar21-2</strain>
    </source>
</reference>
<name>A0A2H3CM36_ARMGA</name>
<feature type="transmembrane region" description="Helical" evidence="2">
    <location>
        <begin position="16"/>
        <end position="41"/>
    </location>
</feature>
<dbReference type="InterPro" id="IPR045339">
    <property type="entry name" value="DUF6534"/>
</dbReference>
<feature type="transmembrane region" description="Helical" evidence="2">
    <location>
        <begin position="169"/>
        <end position="190"/>
    </location>
</feature>
<dbReference type="InParanoid" id="A0A2H3CM36"/>
<feature type="transmembrane region" description="Helical" evidence="2">
    <location>
        <begin position="211"/>
        <end position="231"/>
    </location>
</feature>
<dbReference type="Pfam" id="PF20152">
    <property type="entry name" value="DUF6534"/>
    <property type="match status" value="1"/>
</dbReference>
<keyword evidence="2" id="KW-0472">Membrane</keyword>
<evidence type="ECO:0000313" key="5">
    <source>
        <dbReference type="Proteomes" id="UP000217790"/>
    </source>
</evidence>
<dbReference type="PANTHER" id="PTHR40465:SF1">
    <property type="entry name" value="DUF6534 DOMAIN-CONTAINING PROTEIN"/>
    <property type="match status" value="1"/>
</dbReference>
<feature type="region of interest" description="Disordered" evidence="1">
    <location>
        <begin position="293"/>
        <end position="317"/>
    </location>
</feature>
<dbReference type="PANTHER" id="PTHR40465">
    <property type="entry name" value="CHROMOSOME 1, WHOLE GENOME SHOTGUN SEQUENCE"/>
    <property type="match status" value="1"/>
</dbReference>
<feature type="transmembrane region" description="Helical" evidence="2">
    <location>
        <begin position="53"/>
        <end position="78"/>
    </location>
</feature>
<keyword evidence="5" id="KW-1185">Reference proteome</keyword>
<dbReference type="AlphaFoldDB" id="A0A2H3CM36"/>
<dbReference type="OMA" id="PNISEGH"/>
<feature type="transmembrane region" description="Helical" evidence="2">
    <location>
        <begin position="128"/>
        <end position="149"/>
    </location>
</feature>
<evidence type="ECO:0000256" key="2">
    <source>
        <dbReference type="SAM" id="Phobius"/>
    </source>
</evidence>
<gene>
    <name evidence="4" type="ORF">ARMGADRAFT_1170092</name>
</gene>
<keyword evidence="2" id="KW-0812">Transmembrane</keyword>
<accession>A0A2H3CM36</accession>
<feature type="domain" description="DUF6534" evidence="3">
    <location>
        <begin position="176"/>
        <end position="261"/>
    </location>
</feature>
<evidence type="ECO:0000256" key="1">
    <source>
        <dbReference type="SAM" id="MobiDB-lite"/>
    </source>
</evidence>